<keyword evidence="7" id="KW-1185">Reference proteome</keyword>
<dbReference type="GO" id="GO:0016203">
    <property type="term" value="P:muscle attachment"/>
    <property type="evidence" value="ECO:0007669"/>
    <property type="project" value="TreeGrafter"/>
</dbReference>
<dbReference type="SUPFAM" id="SSF49313">
    <property type="entry name" value="Cadherin-like"/>
    <property type="match status" value="1"/>
</dbReference>
<keyword evidence="4" id="KW-0812">Transmembrane</keyword>
<protein>
    <recommendedName>
        <fullName evidence="5">Peptidase S72 domain-containing protein</fullName>
    </recommendedName>
</protein>
<evidence type="ECO:0000256" key="1">
    <source>
        <dbReference type="ARBA" id="ARBA00004370"/>
    </source>
</evidence>
<dbReference type="GO" id="GO:0021675">
    <property type="term" value="P:nerve development"/>
    <property type="evidence" value="ECO:0007669"/>
    <property type="project" value="TreeGrafter"/>
</dbReference>
<dbReference type="GO" id="GO:0043236">
    <property type="term" value="F:laminin binding"/>
    <property type="evidence" value="ECO:0007669"/>
    <property type="project" value="TreeGrafter"/>
</dbReference>
<reference evidence="6" key="2">
    <citation type="submission" date="2025-08" db="UniProtKB">
        <authorList>
            <consortium name="Ensembl"/>
        </authorList>
    </citation>
    <scope>IDENTIFICATION</scope>
</reference>
<dbReference type="GO" id="GO:0007411">
    <property type="term" value="P:axon guidance"/>
    <property type="evidence" value="ECO:0007669"/>
    <property type="project" value="TreeGrafter"/>
</dbReference>
<dbReference type="AlphaFoldDB" id="A0AAZ3R6N5"/>
<keyword evidence="2 4" id="KW-0472">Membrane</keyword>
<proteinExistence type="predicted"/>
<gene>
    <name evidence="6" type="primary">KIAA1549L</name>
</gene>
<dbReference type="Proteomes" id="UP000694402">
    <property type="component" value="Unassembled WGS sequence"/>
</dbReference>
<dbReference type="Pfam" id="PF05454">
    <property type="entry name" value="DAG1"/>
    <property type="match status" value="1"/>
</dbReference>
<dbReference type="GO" id="GO:0016011">
    <property type="term" value="C:dystroglycan complex"/>
    <property type="evidence" value="ECO:0007669"/>
    <property type="project" value="TreeGrafter"/>
</dbReference>
<evidence type="ECO:0000313" key="6">
    <source>
        <dbReference type="Ensembl" id="ENSOTSP00005136070.1"/>
    </source>
</evidence>
<feature type="compositionally biased region" description="Polar residues" evidence="3">
    <location>
        <begin position="191"/>
        <end position="200"/>
    </location>
</feature>
<dbReference type="InterPro" id="IPR030398">
    <property type="entry name" value="SEA_DG_dom"/>
</dbReference>
<dbReference type="PROSITE" id="PS51699">
    <property type="entry name" value="SEA_DG"/>
    <property type="match status" value="1"/>
</dbReference>
<dbReference type="InterPro" id="IPR008465">
    <property type="entry name" value="DAG1_C"/>
</dbReference>
<feature type="transmembrane region" description="Helical" evidence="4">
    <location>
        <begin position="1124"/>
        <end position="1151"/>
    </location>
</feature>
<dbReference type="InterPro" id="IPR015919">
    <property type="entry name" value="Cadherin-like_sf"/>
</dbReference>
<evidence type="ECO:0000256" key="3">
    <source>
        <dbReference type="SAM" id="MobiDB-lite"/>
    </source>
</evidence>
<evidence type="ECO:0000259" key="5">
    <source>
        <dbReference type="PROSITE" id="PS51699"/>
    </source>
</evidence>
<reference evidence="6" key="3">
    <citation type="submission" date="2025-09" db="UniProtKB">
        <authorList>
            <consortium name="Ensembl"/>
        </authorList>
    </citation>
    <scope>IDENTIFICATION</scope>
</reference>
<dbReference type="GO" id="GO:0042383">
    <property type="term" value="C:sarcolemma"/>
    <property type="evidence" value="ECO:0007669"/>
    <property type="project" value="TreeGrafter"/>
</dbReference>
<dbReference type="GO" id="GO:0002009">
    <property type="term" value="P:morphogenesis of an epithelium"/>
    <property type="evidence" value="ECO:0007669"/>
    <property type="project" value="TreeGrafter"/>
</dbReference>
<reference evidence="7" key="1">
    <citation type="journal article" date="2018" name="PLoS ONE">
        <title>Chinook salmon (Oncorhynchus tshawytscha) genome and transcriptome.</title>
        <authorList>
            <person name="Christensen K.A."/>
            <person name="Leong J.S."/>
            <person name="Sakhrani D."/>
            <person name="Biagi C.A."/>
            <person name="Minkley D.R."/>
            <person name="Withler R.E."/>
            <person name="Rondeau E.B."/>
            <person name="Koop B.F."/>
            <person name="Devlin R.H."/>
        </authorList>
    </citation>
    <scope>NUCLEOTIDE SEQUENCE [LARGE SCALE GENOMIC DNA]</scope>
</reference>
<feature type="region of interest" description="Disordered" evidence="3">
    <location>
        <begin position="190"/>
        <end position="216"/>
    </location>
</feature>
<dbReference type="GeneTree" id="ENSGT01130000280496"/>
<keyword evidence="4" id="KW-1133">Transmembrane helix</keyword>
<organism evidence="6 7">
    <name type="scientific">Oncorhynchus tshawytscha</name>
    <name type="common">Chinook salmon</name>
    <name type="synonym">Salmo tshawytscha</name>
    <dbReference type="NCBI Taxonomy" id="74940"/>
    <lineage>
        <taxon>Eukaryota</taxon>
        <taxon>Metazoa</taxon>
        <taxon>Chordata</taxon>
        <taxon>Craniata</taxon>
        <taxon>Vertebrata</taxon>
        <taxon>Euteleostomi</taxon>
        <taxon>Actinopterygii</taxon>
        <taxon>Neopterygii</taxon>
        <taxon>Teleostei</taxon>
        <taxon>Protacanthopterygii</taxon>
        <taxon>Salmoniformes</taxon>
        <taxon>Salmonidae</taxon>
        <taxon>Salmoninae</taxon>
        <taxon>Oncorhynchus</taxon>
    </lineage>
</organism>
<feature type="region of interest" description="Disordered" evidence="3">
    <location>
        <begin position="686"/>
        <end position="705"/>
    </location>
</feature>
<dbReference type="GO" id="GO:0005509">
    <property type="term" value="F:calcium ion binding"/>
    <property type="evidence" value="ECO:0007669"/>
    <property type="project" value="InterPro"/>
</dbReference>
<feature type="domain" description="Peptidase S72" evidence="5">
    <location>
        <begin position="959"/>
        <end position="1075"/>
    </location>
</feature>
<dbReference type="PANTHER" id="PTHR21559">
    <property type="entry name" value="DYSTROGLYCAN-RELATED"/>
    <property type="match status" value="1"/>
</dbReference>
<dbReference type="PANTHER" id="PTHR21559:SF24">
    <property type="entry name" value="DYSTROGLYCAN 1"/>
    <property type="match status" value="1"/>
</dbReference>
<evidence type="ECO:0000313" key="7">
    <source>
        <dbReference type="Proteomes" id="UP000694402"/>
    </source>
</evidence>
<evidence type="ECO:0000256" key="2">
    <source>
        <dbReference type="ARBA" id="ARBA00023136"/>
    </source>
</evidence>
<accession>A0AAZ3R6N5</accession>
<dbReference type="Ensembl" id="ENSOTST00005134557.1">
    <property type="protein sequence ID" value="ENSOTSP00005136070.1"/>
    <property type="gene ID" value="ENSOTSG00005060829.1"/>
</dbReference>
<comment type="subcellular location">
    <subcellularLocation>
        <location evidence="1">Membrane</location>
    </subcellularLocation>
</comment>
<sequence>MNPSTSQSTPTINLVDQSTISQRYLPLTIVQTAPPWTKDHSRRISIMEPSQLTLDPPGDTRVQLSQSAQKTMVKKTTMGKLVGPDSVLTSINLERPERTDPIYTDSRLSSIVPASHLSLLSAVGVPKQSSIILSMKSISASQSIYSMTLLETPWPAPILLETLRLHSIYPSLVSETPRLESILSTGLLDNITKQPKGTPQSPCPLSKGHGSLNASRLAEDTGPALLPTSTLEGRQSKYSLDLFGNNTGITETMKEPETHLSDTSTPHLHQLLTVPGQDLTKSHLSIWLGSKLTQPATKSLQFIHERSLTMSSLTEQQRQTFMLSSLEKSRTKSASPLEGSTLTPNLPSLAMFLMLELEKTISHTTSLPFNLERSVSTVSQSENGRLVSTPQQVDLNRLTSTFSRVNGRQLAFDKTPVTTYVSSPLYLYEDLPRVPLTHSGPLVTVLADDHRPKTHSVQITAGPLGDRPGSQTIDLSQKTQHTGAQSIASLSQVPFLSPISAKQSWQMESNMTLEPSLTQIPLAAPATSELYSEITSVPRTELYVDSVLFMMTPTTADFESNFDSSYSIPQATVEILGTTAHSQHWPIELSAVQRLYTESSLLLLQSLDPSYPQYIQSIAQEDPSYPQYIQSIAQENTLGNSTQTFPTNSLDFMSQSAEKEQTPLPSKLSDLDIRDHYSDPVYIQTDTSRQFSSESHKDRPQTAAITDKNSEYISLQFLSKTNQLITATSFSSLHSSQSLPSISVTTQTSSIPASVLSATNRSAVSSMHQSLPRTQGITSMSRAITVCPITGYCPLTSLLILSTSWREYDATSSVSSAPVEMREVSLGLAPTGVLRASSAPMSPSAVSSGPSNLPPKVLQSIPLLEATVGFPFHYTIPSRTFLDPEDGAAESLSLELTFIDGPPVTLGSWVALDGLELHGVPLEVDLQFAPQQLLLAARDNQGLAAWLPLTLDLHRSHAEPCHSFSLIAHRSLYSLLSQRHRVELLLDKLSRFFNDSGSHHLAVLSLAPGSTIVSWYNFTLCQVGGDGDEGRCPVGQVWRMWEEISSEARQSSPAFSQAMLPEFPISKVGPVSFRHDCFSSPTTATTTASSPTLSPSTPYPTSINTVPASDPTGASVRQTDPYHWMASVLTALLVVCCLFLAVTVTFIVFYFCRSRVRVRTLAIWPSEGVVPGHTMDLRAIRPRMPPLFQPEVPPPPPRLWLNTSPASGEHLSPTYLQGRQPYQRPVSFHPPPQY</sequence>
<evidence type="ECO:0000256" key="4">
    <source>
        <dbReference type="SAM" id="Phobius"/>
    </source>
</evidence>
<name>A0AAZ3R6N5_ONCTS</name>